<dbReference type="FunFam" id="3.20.20.60:FF:000025">
    <property type="entry name" value="Pyruvate kinase"/>
    <property type="match status" value="1"/>
</dbReference>
<comment type="catalytic activity">
    <reaction evidence="16">
        <text>pyruvate + ATP = phosphoenolpyruvate + ADP + H(+)</text>
        <dbReference type="Rhea" id="RHEA:18157"/>
        <dbReference type="ChEBI" id="CHEBI:15361"/>
        <dbReference type="ChEBI" id="CHEBI:15378"/>
        <dbReference type="ChEBI" id="CHEBI:30616"/>
        <dbReference type="ChEBI" id="CHEBI:58702"/>
        <dbReference type="ChEBI" id="CHEBI:456216"/>
        <dbReference type="EC" id="2.7.1.40"/>
    </reaction>
</comment>
<evidence type="ECO:0000256" key="1">
    <source>
        <dbReference type="ARBA" id="ARBA00001946"/>
    </source>
</evidence>
<reference evidence="21 22" key="1">
    <citation type="submission" date="2015-09" db="EMBL/GenBank/DDBJ databases">
        <authorList>
            <consortium name="Pathogen Informatics"/>
        </authorList>
    </citation>
    <scope>NUCLEOTIDE SEQUENCE [LARGE SCALE GENOMIC DNA]</scope>
    <source>
        <strain evidence="19 22">2789STDY5608823</strain>
        <strain evidence="20 21">2789STDY5834902</strain>
    </source>
</reference>
<evidence type="ECO:0000313" key="22">
    <source>
        <dbReference type="Proteomes" id="UP000095468"/>
    </source>
</evidence>
<evidence type="ECO:0000313" key="20">
    <source>
        <dbReference type="EMBL" id="CUO88657.1"/>
    </source>
</evidence>
<evidence type="ECO:0000313" key="21">
    <source>
        <dbReference type="Proteomes" id="UP000095454"/>
    </source>
</evidence>
<dbReference type="InterPro" id="IPR040442">
    <property type="entry name" value="Pyrv_kinase-like_dom_sf"/>
</dbReference>
<feature type="domain" description="Pyruvate kinase C-terminal" evidence="18">
    <location>
        <begin position="365"/>
        <end position="466"/>
    </location>
</feature>
<dbReference type="NCBIfam" id="NF004491">
    <property type="entry name" value="PRK05826.1"/>
    <property type="match status" value="1"/>
</dbReference>
<dbReference type="GO" id="GO:0016301">
    <property type="term" value="F:kinase activity"/>
    <property type="evidence" value="ECO:0007669"/>
    <property type="project" value="UniProtKB-KW"/>
</dbReference>
<evidence type="ECO:0000256" key="8">
    <source>
        <dbReference type="ARBA" id="ARBA00022723"/>
    </source>
</evidence>
<organism evidence="19 22">
    <name type="scientific">Collinsella aerofaciens</name>
    <dbReference type="NCBI Taxonomy" id="74426"/>
    <lineage>
        <taxon>Bacteria</taxon>
        <taxon>Bacillati</taxon>
        <taxon>Actinomycetota</taxon>
        <taxon>Coriobacteriia</taxon>
        <taxon>Coriobacteriales</taxon>
        <taxon>Coriobacteriaceae</taxon>
        <taxon>Collinsella</taxon>
    </lineage>
</organism>
<comment type="cofactor">
    <cofactor evidence="2">
        <name>K(+)</name>
        <dbReference type="ChEBI" id="CHEBI:29103"/>
    </cofactor>
</comment>
<dbReference type="NCBIfam" id="NF004978">
    <property type="entry name" value="PRK06354.1"/>
    <property type="match status" value="1"/>
</dbReference>
<keyword evidence="9" id="KW-0547">Nucleotide-binding</keyword>
<evidence type="ECO:0000259" key="18">
    <source>
        <dbReference type="Pfam" id="PF02887"/>
    </source>
</evidence>
<dbReference type="Pfam" id="PF00224">
    <property type="entry name" value="PK"/>
    <property type="match status" value="1"/>
</dbReference>
<dbReference type="Proteomes" id="UP000095468">
    <property type="component" value="Unassembled WGS sequence"/>
</dbReference>
<dbReference type="NCBIfam" id="TIGR01064">
    <property type="entry name" value="pyruv_kin"/>
    <property type="match status" value="1"/>
</dbReference>
<evidence type="ECO:0000256" key="6">
    <source>
        <dbReference type="ARBA" id="ARBA00012142"/>
    </source>
</evidence>
<dbReference type="PRINTS" id="PR01050">
    <property type="entry name" value="PYRUVTKNASE"/>
</dbReference>
<comment type="similarity">
    <text evidence="4 16">Belongs to the pyruvate kinase family.</text>
</comment>
<evidence type="ECO:0000256" key="3">
    <source>
        <dbReference type="ARBA" id="ARBA00004997"/>
    </source>
</evidence>
<comment type="pathway">
    <text evidence="3 16">Carbohydrate degradation; glycolysis; pyruvate from D-glyceraldehyde 3-phosphate: step 5/5.</text>
</comment>
<dbReference type="InterPro" id="IPR015806">
    <property type="entry name" value="Pyrv_Knase_insert_dom_sf"/>
</dbReference>
<evidence type="ECO:0000256" key="15">
    <source>
        <dbReference type="NCBIfam" id="TIGR01064"/>
    </source>
</evidence>
<accession>A0A174A7J8</accession>
<dbReference type="InterPro" id="IPR015795">
    <property type="entry name" value="Pyrv_Knase_C"/>
</dbReference>
<evidence type="ECO:0000256" key="12">
    <source>
        <dbReference type="ARBA" id="ARBA00022842"/>
    </source>
</evidence>
<dbReference type="SUPFAM" id="SSF52935">
    <property type="entry name" value="PK C-terminal domain-like"/>
    <property type="match status" value="1"/>
</dbReference>
<comment type="subunit">
    <text evidence="5">Homotetramer.</text>
</comment>
<keyword evidence="14 19" id="KW-0670">Pyruvate</keyword>
<protein>
    <recommendedName>
        <fullName evidence="6 15">Pyruvate kinase</fullName>
        <ecNumber evidence="6 15">2.7.1.40</ecNumber>
    </recommendedName>
</protein>
<comment type="cofactor">
    <cofactor evidence="1">
        <name>Mg(2+)</name>
        <dbReference type="ChEBI" id="CHEBI:18420"/>
    </cofactor>
</comment>
<dbReference type="FunFam" id="2.40.33.10:FF:000001">
    <property type="entry name" value="Pyruvate kinase"/>
    <property type="match status" value="1"/>
</dbReference>
<dbReference type="InterPro" id="IPR036918">
    <property type="entry name" value="Pyrv_Knase_C_sf"/>
</dbReference>
<dbReference type="EC" id="2.7.1.40" evidence="6 15"/>
<keyword evidence="7 16" id="KW-0808">Transferase</keyword>
<dbReference type="GO" id="GO:0005524">
    <property type="term" value="F:ATP binding"/>
    <property type="evidence" value="ECO:0007669"/>
    <property type="project" value="UniProtKB-KW"/>
</dbReference>
<dbReference type="GO" id="GO:0004743">
    <property type="term" value="F:pyruvate kinase activity"/>
    <property type="evidence" value="ECO:0007669"/>
    <property type="project" value="UniProtKB-UniRule"/>
</dbReference>
<dbReference type="Gene3D" id="3.40.1380.20">
    <property type="entry name" value="Pyruvate kinase, C-terminal domain"/>
    <property type="match status" value="1"/>
</dbReference>
<dbReference type="InterPro" id="IPR011037">
    <property type="entry name" value="Pyrv_Knase-like_insert_dom_sf"/>
</dbReference>
<evidence type="ECO:0000256" key="2">
    <source>
        <dbReference type="ARBA" id="ARBA00001958"/>
    </source>
</evidence>
<evidence type="ECO:0000256" key="7">
    <source>
        <dbReference type="ARBA" id="ARBA00022679"/>
    </source>
</evidence>
<evidence type="ECO:0000259" key="17">
    <source>
        <dbReference type="Pfam" id="PF00224"/>
    </source>
</evidence>
<evidence type="ECO:0000256" key="14">
    <source>
        <dbReference type="ARBA" id="ARBA00023317"/>
    </source>
</evidence>
<dbReference type="EMBL" id="CYYP01000005">
    <property type="protein sequence ID" value="CUN84484.1"/>
    <property type="molecule type" value="Genomic_DNA"/>
</dbReference>
<dbReference type="UniPathway" id="UPA00109">
    <property type="reaction ID" value="UER00188"/>
</dbReference>
<evidence type="ECO:0000256" key="13">
    <source>
        <dbReference type="ARBA" id="ARBA00023152"/>
    </source>
</evidence>
<dbReference type="Gene3D" id="2.40.33.10">
    <property type="entry name" value="PK beta-barrel domain-like"/>
    <property type="match status" value="1"/>
</dbReference>
<dbReference type="SUPFAM" id="SSF51621">
    <property type="entry name" value="Phosphoenolpyruvate/pyruvate domain"/>
    <property type="match status" value="1"/>
</dbReference>
<dbReference type="SUPFAM" id="SSF50800">
    <property type="entry name" value="PK beta-barrel domain-like"/>
    <property type="match status" value="1"/>
</dbReference>
<evidence type="ECO:0000256" key="5">
    <source>
        <dbReference type="ARBA" id="ARBA00011881"/>
    </source>
</evidence>
<keyword evidence="8" id="KW-0479">Metal-binding</keyword>
<dbReference type="Gene3D" id="3.20.20.60">
    <property type="entry name" value="Phosphoenolpyruvate-binding domains"/>
    <property type="match status" value="1"/>
</dbReference>
<keyword evidence="10 16" id="KW-0418">Kinase</keyword>
<sequence length="486" mass="52705">MYKRTKIVCTMGPACDSDETIREMIKAGMNVARFNFSHGSYDEHHGRIERVRRISKELGLPVGILLDTKGPEVRTGLLVDGKKVAVKTGDKIVVTAQPTSEDFHGTAEHISLDYLALPSEVEKGSLILIDDGLVALEVESVDGQDMTCVVKNDGLIGERKGVNMPNVNISLPAITERDRQDILFGLTENIDYIAASFIRDGESVRGIRELCRENGGEHVTIFPKIECALGVENFDEILEASDGIMVARGDLGIEIKPELVPHIQKEIIAKCNAAYKPVITATQMLDSMQQNPRPTRAEVADVANAIYDGTDAVMLSGESAAGKYPVEAVKMQASIALETEKYLPAHAPLEVPADAHGTRVVNNVVGMSAVNMATTVGAKCITVPTTTGRTARLISHFRPNMPICAFSRHEWAVQQMIMYWGVIPHQAEITQGTVNGTIVKAIETAKELGYVEAGDLTVATAGDPRMSVQLEDKVSSTNVAYVAQVR</sequence>
<evidence type="ECO:0000256" key="10">
    <source>
        <dbReference type="ARBA" id="ARBA00022777"/>
    </source>
</evidence>
<name>A0A174A7J8_9ACTN</name>
<dbReference type="AlphaFoldDB" id="A0A174A7J8"/>
<evidence type="ECO:0000313" key="19">
    <source>
        <dbReference type="EMBL" id="CUN84484.1"/>
    </source>
</evidence>
<feature type="domain" description="Pyruvate kinase barrel" evidence="17">
    <location>
        <begin position="3"/>
        <end position="329"/>
    </location>
</feature>
<dbReference type="InterPro" id="IPR015813">
    <property type="entry name" value="Pyrv/PenolPyrv_kinase-like_dom"/>
</dbReference>
<dbReference type="GO" id="GO:0030955">
    <property type="term" value="F:potassium ion binding"/>
    <property type="evidence" value="ECO:0007669"/>
    <property type="project" value="UniProtKB-UniRule"/>
</dbReference>
<dbReference type="InterPro" id="IPR001697">
    <property type="entry name" value="Pyr_Knase"/>
</dbReference>
<gene>
    <name evidence="19" type="primary">pyk</name>
    <name evidence="19" type="ORF">ERS852381_00735</name>
    <name evidence="20" type="ORF">ERS852514_00400</name>
</gene>
<evidence type="ECO:0000256" key="9">
    <source>
        <dbReference type="ARBA" id="ARBA00022741"/>
    </source>
</evidence>
<keyword evidence="11" id="KW-0067">ATP-binding</keyword>
<dbReference type="InterPro" id="IPR015793">
    <property type="entry name" value="Pyrv_Knase_brl"/>
</dbReference>
<keyword evidence="12 16" id="KW-0460">Magnesium</keyword>
<evidence type="ECO:0000256" key="4">
    <source>
        <dbReference type="ARBA" id="ARBA00008663"/>
    </source>
</evidence>
<dbReference type="Proteomes" id="UP000095454">
    <property type="component" value="Unassembled WGS sequence"/>
</dbReference>
<evidence type="ECO:0000256" key="16">
    <source>
        <dbReference type="RuleBase" id="RU000504"/>
    </source>
</evidence>
<dbReference type="RefSeq" id="WP_055250555.1">
    <property type="nucleotide sequence ID" value="NZ_CABIXX010000004.1"/>
</dbReference>
<dbReference type="Pfam" id="PF02887">
    <property type="entry name" value="PK_C"/>
    <property type="match status" value="1"/>
</dbReference>
<dbReference type="GO" id="GO:0000287">
    <property type="term" value="F:magnesium ion binding"/>
    <property type="evidence" value="ECO:0007669"/>
    <property type="project" value="UniProtKB-UniRule"/>
</dbReference>
<keyword evidence="13 16" id="KW-0324">Glycolysis</keyword>
<dbReference type="EMBL" id="CZAQ01000004">
    <property type="protein sequence ID" value="CUO88657.1"/>
    <property type="molecule type" value="Genomic_DNA"/>
</dbReference>
<dbReference type="PANTHER" id="PTHR11817">
    <property type="entry name" value="PYRUVATE KINASE"/>
    <property type="match status" value="1"/>
</dbReference>
<proteinExistence type="inferred from homology"/>
<evidence type="ECO:0000256" key="11">
    <source>
        <dbReference type="ARBA" id="ARBA00022840"/>
    </source>
</evidence>